<sequence length="373" mass="41536">MTTPTLSSTVATSSSSVLFLSLPPYSIPSLPPSYSPDPSPGEECLERTPGVRAHLTGTYIKRCGCDAVGLSDHDLSATIPTYGRNSPIHGFVSLEDRETVSGIVLNIHGRIDVIVSGGGSHTTNLVSKSYTLWSSRTSRGTTTSTCPSVIPFSVSLPSEFRDHHGLPRALPPTSELTFAASRGLFFKTGYMLWVSIARSPSRRFKLLNTRNIISIDFKYAPRVRLSRPIQPVTEFLSDVKMMPEEFRQVVFPLVATSTVTPDMELHLFLPAIEIFDLKGTNPVPCSTHRACLCAARIRFRLEPQRRNGHHVNNNRKFGPAGHRRHQRTQRITQPRHWARKNAPPTAWGSNRTTREQRRKRLWTGKGSCAAVRM</sequence>
<keyword evidence="3" id="KW-1185">Reference proteome</keyword>
<evidence type="ECO:0000313" key="2">
    <source>
        <dbReference type="EMBL" id="KAF7367997.1"/>
    </source>
</evidence>
<reference evidence="2" key="1">
    <citation type="submission" date="2020-05" db="EMBL/GenBank/DDBJ databases">
        <title>Mycena genomes resolve the evolution of fungal bioluminescence.</title>
        <authorList>
            <person name="Tsai I.J."/>
        </authorList>
    </citation>
    <scope>NUCLEOTIDE SEQUENCE</scope>
    <source>
        <strain evidence="2">160909Yilan</strain>
    </source>
</reference>
<dbReference type="AlphaFoldDB" id="A0A8H6YZE5"/>
<accession>A0A8H6YZE5</accession>
<feature type="region of interest" description="Disordered" evidence="1">
    <location>
        <begin position="307"/>
        <end position="366"/>
    </location>
</feature>
<comment type="caution">
    <text evidence="2">The sequence shown here is derived from an EMBL/GenBank/DDBJ whole genome shotgun (WGS) entry which is preliminary data.</text>
</comment>
<dbReference type="OrthoDB" id="3252135at2759"/>
<evidence type="ECO:0000313" key="3">
    <source>
        <dbReference type="Proteomes" id="UP000623467"/>
    </source>
</evidence>
<evidence type="ECO:0000256" key="1">
    <source>
        <dbReference type="SAM" id="MobiDB-lite"/>
    </source>
</evidence>
<organism evidence="2 3">
    <name type="scientific">Mycena sanguinolenta</name>
    <dbReference type="NCBI Taxonomy" id="230812"/>
    <lineage>
        <taxon>Eukaryota</taxon>
        <taxon>Fungi</taxon>
        <taxon>Dikarya</taxon>
        <taxon>Basidiomycota</taxon>
        <taxon>Agaricomycotina</taxon>
        <taxon>Agaricomycetes</taxon>
        <taxon>Agaricomycetidae</taxon>
        <taxon>Agaricales</taxon>
        <taxon>Marasmiineae</taxon>
        <taxon>Mycenaceae</taxon>
        <taxon>Mycena</taxon>
    </lineage>
</organism>
<proteinExistence type="predicted"/>
<name>A0A8H6YZE5_9AGAR</name>
<dbReference type="EMBL" id="JACAZH010000005">
    <property type="protein sequence ID" value="KAF7367997.1"/>
    <property type="molecule type" value="Genomic_DNA"/>
</dbReference>
<dbReference type="Proteomes" id="UP000623467">
    <property type="component" value="Unassembled WGS sequence"/>
</dbReference>
<gene>
    <name evidence="2" type="ORF">MSAN_00865400</name>
</gene>
<protein>
    <submittedName>
        <fullName evidence="2">Uncharacterized protein</fullName>
    </submittedName>
</protein>